<keyword evidence="4" id="KW-0413">Isomerase</keyword>
<dbReference type="InterPro" id="IPR039894">
    <property type="entry name" value="Pus10-like"/>
</dbReference>
<dbReference type="PANTHER" id="PTHR21568">
    <property type="entry name" value="TRNA PSEUDOURIDINE SYNTHASE PUS10"/>
    <property type="match status" value="1"/>
</dbReference>
<dbReference type="Gene3D" id="3.30.70.3190">
    <property type="match status" value="1"/>
</dbReference>
<evidence type="ECO:0000259" key="5">
    <source>
        <dbReference type="Pfam" id="PF21238"/>
    </source>
</evidence>
<comment type="similarity">
    <text evidence="1">Belongs to the pseudouridine synthase Pus10 family.</text>
</comment>
<organism evidence="6 7">
    <name type="scientific">Prorocentrum cordatum</name>
    <dbReference type="NCBI Taxonomy" id="2364126"/>
    <lineage>
        <taxon>Eukaryota</taxon>
        <taxon>Sar</taxon>
        <taxon>Alveolata</taxon>
        <taxon>Dinophyceae</taxon>
        <taxon>Prorocentrales</taxon>
        <taxon>Prorocentraceae</taxon>
        <taxon>Prorocentrum</taxon>
    </lineage>
</organism>
<dbReference type="SUPFAM" id="SSF55120">
    <property type="entry name" value="Pseudouridine synthase"/>
    <property type="match status" value="1"/>
</dbReference>
<sequence length="233" mass="24191">AGSAGAAGPPACKSCGGSGLQYPDSVILSARASWRRSGPKTACSTAWGARIGRRRPLPGTREALRAGAAGPQAPSAPAGSDLGALAGTVTAAGRGLVELGGPLRPSTRAEPARLKAAAADKTYVIRFRVEGGFRGSFPKDAILALAGQALDQRTPSRVEHRRADLVRDRKILALGPLVSDGDEVELTIKAQSGTYIKEFVHGDEGRTVPSVAAVLGRPCRVVWLDVTEIHDED</sequence>
<dbReference type="InterPro" id="IPR048741">
    <property type="entry name" value="Pus10-like_C"/>
</dbReference>
<keyword evidence="3" id="KW-0819">tRNA processing</keyword>
<evidence type="ECO:0000256" key="2">
    <source>
        <dbReference type="ARBA" id="ARBA00012787"/>
    </source>
</evidence>
<dbReference type="Pfam" id="PF21238">
    <property type="entry name" value="Pus10_C"/>
    <property type="match status" value="1"/>
</dbReference>
<dbReference type="Proteomes" id="UP001189429">
    <property type="component" value="Unassembled WGS sequence"/>
</dbReference>
<name>A0ABN9Y3L8_9DINO</name>
<dbReference type="EC" id="5.4.99.25" evidence="2"/>
<accession>A0ABN9Y3L8</accession>
<dbReference type="EMBL" id="CAUYUJ010021698">
    <property type="protein sequence ID" value="CAK0906489.1"/>
    <property type="molecule type" value="Genomic_DNA"/>
</dbReference>
<dbReference type="InterPro" id="IPR020103">
    <property type="entry name" value="PsdUridine_synth_cat_dom_sf"/>
</dbReference>
<keyword evidence="7" id="KW-1185">Reference proteome</keyword>
<comment type="caution">
    <text evidence="6">The sequence shown here is derived from an EMBL/GenBank/DDBJ whole genome shotgun (WGS) entry which is preliminary data.</text>
</comment>
<evidence type="ECO:0000313" key="6">
    <source>
        <dbReference type="EMBL" id="CAK0906489.1"/>
    </source>
</evidence>
<proteinExistence type="inferred from homology"/>
<evidence type="ECO:0000256" key="1">
    <source>
        <dbReference type="ARBA" id="ARBA00009652"/>
    </source>
</evidence>
<feature type="non-terminal residue" evidence="6">
    <location>
        <position position="1"/>
    </location>
</feature>
<feature type="domain" description="Pus10-like C-terminal" evidence="5">
    <location>
        <begin position="120"/>
        <end position="229"/>
    </location>
</feature>
<gene>
    <name evidence="6" type="ORF">PCOR1329_LOCUS81782</name>
</gene>
<protein>
    <recommendedName>
        <fullName evidence="2">tRNA pseudouridine(55) synthase</fullName>
        <ecNumber evidence="2">5.4.99.25</ecNumber>
    </recommendedName>
</protein>
<dbReference type="PANTHER" id="PTHR21568:SF0">
    <property type="entry name" value="TRNA PSEUDOURIDINE SYNTHASE PUS10"/>
    <property type="match status" value="1"/>
</dbReference>
<evidence type="ECO:0000256" key="3">
    <source>
        <dbReference type="ARBA" id="ARBA00022694"/>
    </source>
</evidence>
<evidence type="ECO:0000313" key="7">
    <source>
        <dbReference type="Proteomes" id="UP001189429"/>
    </source>
</evidence>
<reference evidence="6" key="1">
    <citation type="submission" date="2023-10" db="EMBL/GenBank/DDBJ databases">
        <authorList>
            <person name="Chen Y."/>
            <person name="Shah S."/>
            <person name="Dougan E. K."/>
            <person name="Thang M."/>
            <person name="Chan C."/>
        </authorList>
    </citation>
    <scope>NUCLEOTIDE SEQUENCE [LARGE SCALE GENOMIC DNA]</scope>
</reference>
<evidence type="ECO:0000256" key="4">
    <source>
        <dbReference type="ARBA" id="ARBA00023235"/>
    </source>
</evidence>